<keyword evidence="4" id="KW-0804">Transcription</keyword>
<dbReference type="OrthoDB" id="192836at2"/>
<dbReference type="InterPro" id="IPR011006">
    <property type="entry name" value="CheY-like_superfamily"/>
</dbReference>
<evidence type="ECO:0000256" key="1">
    <source>
        <dbReference type="ARBA" id="ARBA00022553"/>
    </source>
</evidence>
<name>A0A4Y8Q408_9BACL</name>
<comment type="caution">
    <text evidence="7">The sequence shown here is derived from an EMBL/GenBank/DDBJ whole genome shotgun (WGS) entry which is preliminary data.</text>
</comment>
<dbReference type="GO" id="GO:0000160">
    <property type="term" value="P:phosphorelay signal transduction system"/>
    <property type="evidence" value="ECO:0007669"/>
    <property type="project" value="InterPro"/>
</dbReference>
<feature type="domain" description="Response regulatory" evidence="6">
    <location>
        <begin position="3"/>
        <end position="120"/>
    </location>
</feature>
<evidence type="ECO:0000256" key="4">
    <source>
        <dbReference type="ARBA" id="ARBA00023163"/>
    </source>
</evidence>
<accession>A0A4Y8Q408</accession>
<dbReference type="InterPro" id="IPR039420">
    <property type="entry name" value="WalR-like"/>
</dbReference>
<dbReference type="CDD" id="cd17535">
    <property type="entry name" value="REC_NarL-like"/>
    <property type="match status" value="1"/>
</dbReference>
<dbReference type="InterPro" id="IPR058245">
    <property type="entry name" value="NreC/VraR/RcsB-like_REC"/>
</dbReference>
<dbReference type="InterPro" id="IPR000792">
    <property type="entry name" value="Tscrpt_reg_LuxR_C"/>
</dbReference>
<dbReference type="EMBL" id="MYFO01000009">
    <property type="protein sequence ID" value="TFE88675.1"/>
    <property type="molecule type" value="Genomic_DNA"/>
</dbReference>
<proteinExistence type="predicted"/>
<evidence type="ECO:0000313" key="7">
    <source>
        <dbReference type="EMBL" id="TFE88675.1"/>
    </source>
</evidence>
<evidence type="ECO:0000259" key="6">
    <source>
        <dbReference type="PROSITE" id="PS50110"/>
    </source>
</evidence>
<dbReference type="PANTHER" id="PTHR43214">
    <property type="entry name" value="TWO-COMPONENT RESPONSE REGULATOR"/>
    <property type="match status" value="1"/>
</dbReference>
<keyword evidence="3" id="KW-0238">DNA-binding</keyword>
<evidence type="ECO:0000256" key="2">
    <source>
        <dbReference type="ARBA" id="ARBA00023015"/>
    </source>
</evidence>
<dbReference type="InterPro" id="IPR016032">
    <property type="entry name" value="Sig_transdc_resp-reg_C-effctor"/>
</dbReference>
<dbReference type="Pfam" id="PF00072">
    <property type="entry name" value="Response_reg"/>
    <property type="match status" value="1"/>
</dbReference>
<feature type="modified residue" description="4-aspartylphosphate" evidence="5">
    <location>
        <position position="54"/>
    </location>
</feature>
<keyword evidence="2" id="KW-0805">Transcription regulation</keyword>
<dbReference type="Proteomes" id="UP000298246">
    <property type="component" value="Unassembled WGS sequence"/>
</dbReference>
<keyword evidence="8" id="KW-1185">Reference proteome</keyword>
<keyword evidence="1 5" id="KW-0597">Phosphoprotein</keyword>
<dbReference type="AlphaFoldDB" id="A0A4Y8Q408"/>
<organism evidence="7 8">
    <name type="scientific">Paenibacillus athensensis</name>
    <dbReference type="NCBI Taxonomy" id="1967502"/>
    <lineage>
        <taxon>Bacteria</taxon>
        <taxon>Bacillati</taxon>
        <taxon>Bacillota</taxon>
        <taxon>Bacilli</taxon>
        <taxon>Bacillales</taxon>
        <taxon>Paenibacillaceae</taxon>
        <taxon>Paenibacillus</taxon>
    </lineage>
</organism>
<evidence type="ECO:0000313" key="8">
    <source>
        <dbReference type="Proteomes" id="UP000298246"/>
    </source>
</evidence>
<dbReference type="Gene3D" id="3.40.50.2300">
    <property type="match status" value="1"/>
</dbReference>
<dbReference type="GO" id="GO:0006355">
    <property type="term" value="P:regulation of DNA-templated transcription"/>
    <property type="evidence" value="ECO:0007669"/>
    <property type="project" value="InterPro"/>
</dbReference>
<reference evidence="7 8" key="1">
    <citation type="submission" date="2017-03" db="EMBL/GenBank/DDBJ databases">
        <title>Isolation of Levoglucosan Utilizing Bacteria.</title>
        <authorList>
            <person name="Arya A.S."/>
        </authorList>
    </citation>
    <scope>NUCLEOTIDE SEQUENCE [LARGE SCALE GENOMIC DNA]</scope>
    <source>
        <strain evidence="7 8">MEC069</strain>
    </source>
</reference>
<gene>
    <name evidence="7" type="ORF">B5M42_09525</name>
</gene>
<protein>
    <recommendedName>
        <fullName evidence="6">Response regulatory domain-containing protein</fullName>
    </recommendedName>
</protein>
<dbReference type="PROSITE" id="PS50110">
    <property type="entry name" value="RESPONSE_REGULATORY"/>
    <property type="match status" value="1"/>
</dbReference>
<dbReference type="SMART" id="SM00448">
    <property type="entry name" value="REC"/>
    <property type="match status" value="1"/>
</dbReference>
<dbReference type="RefSeq" id="WP_134752122.1">
    <property type="nucleotide sequence ID" value="NZ_MYFO02000002.1"/>
</dbReference>
<evidence type="ECO:0000256" key="3">
    <source>
        <dbReference type="ARBA" id="ARBA00023125"/>
    </source>
</evidence>
<dbReference type="GO" id="GO:0003677">
    <property type="term" value="F:DNA binding"/>
    <property type="evidence" value="ECO:0007669"/>
    <property type="project" value="UniProtKB-KW"/>
</dbReference>
<dbReference type="PRINTS" id="PR00038">
    <property type="entry name" value="HTHLUXR"/>
</dbReference>
<evidence type="ECO:0000256" key="5">
    <source>
        <dbReference type="PROSITE-ProRule" id="PRU00169"/>
    </source>
</evidence>
<dbReference type="SUPFAM" id="SSF52172">
    <property type="entry name" value="CheY-like"/>
    <property type="match status" value="1"/>
</dbReference>
<sequence>MIRVMLVEDDPFWIEHLQTELGQEEDLRVIRVATTREEAVEAVRKLAIDVVLMDVNLTANNLDGIQAVREISRLGKTRVIMLTSFTEKTIILESLKNGAVNYITKEHYRDIVFAIRNAHANQSPIHASAAGALLKELRLKELTPTERIVYDLREQGLSKSDIAVRLQRSIETVKSQFKNISKKLYR</sequence>
<dbReference type="SUPFAM" id="SSF46894">
    <property type="entry name" value="C-terminal effector domain of the bipartite response regulators"/>
    <property type="match status" value="1"/>
</dbReference>
<dbReference type="PANTHER" id="PTHR43214:SF43">
    <property type="entry name" value="TWO-COMPONENT RESPONSE REGULATOR"/>
    <property type="match status" value="1"/>
</dbReference>
<dbReference type="InterPro" id="IPR001789">
    <property type="entry name" value="Sig_transdc_resp-reg_receiver"/>
</dbReference>